<keyword evidence="3 7" id="KW-0378">Hydrolase</keyword>
<dbReference type="SUPFAM" id="SSF54001">
    <property type="entry name" value="Cysteine proteinases"/>
    <property type="match status" value="1"/>
</dbReference>
<evidence type="ECO:0000256" key="5">
    <source>
        <dbReference type="SAM" id="SignalP"/>
    </source>
</evidence>
<proteinExistence type="inferred from homology"/>
<dbReference type="Pfam" id="PF00877">
    <property type="entry name" value="NLPC_P60"/>
    <property type="match status" value="1"/>
</dbReference>
<dbReference type="PROSITE" id="PS51935">
    <property type="entry name" value="NLPC_P60"/>
    <property type="match status" value="1"/>
</dbReference>
<evidence type="ECO:0000256" key="3">
    <source>
        <dbReference type="ARBA" id="ARBA00022801"/>
    </source>
</evidence>
<feature type="chain" id="PRO_5015052006" evidence="5">
    <location>
        <begin position="23"/>
        <end position="216"/>
    </location>
</feature>
<keyword evidence="2" id="KW-0645">Protease</keyword>
<dbReference type="RefSeq" id="WP_038984830.1">
    <property type="nucleotide sequence ID" value="NZ_FNYS01000035.1"/>
</dbReference>
<evidence type="ECO:0000256" key="1">
    <source>
        <dbReference type="ARBA" id="ARBA00007074"/>
    </source>
</evidence>
<evidence type="ECO:0000313" key="9">
    <source>
        <dbReference type="Proteomes" id="UP000076630"/>
    </source>
</evidence>
<keyword evidence="9" id="KW-1185">Reference proteome</keyword>
<gene>
    <name evidence="7" type="ORF">AV926_10835</name>
    <name evidence="8" type="ORF">SAMN04488018_13514</name>
</gene>
<feature type="domain" description="NlpC/P60" evidence="6">
    <location>
        <begin position="80"/>
        <end position="205"/>
    </location>
</feature>
<comment type="similarity">
    <text evidence="1">Belongs to the peptidase C40 family.</text>
</comment>
<sequence>MKKFTILLVAILGLTSMQTVQAKQSKSKTHSVAKNPVKKKPVTVIAESRKVDEDIQGDIDALLEVTDIPEENRAIRVEPSDLTNQILSTAFDYKGVRYRYGGMSRSGIDCSGLVATAFEDTSINLPRNSSAMAQVGEKVRKSEAQIGDLIFFKTRGNRISHVGIITEVFDDEIKFIHSSTSKGVIVSSTKENYYSRTFAQINRVMTEVENENESLN</sequence>
<dbReference type="InterPro" id="IPR038765">
    <property type="entry name" value="Papain-like_cys_pep_sf"/>
</dbReference>
<dbReference type="PANTHER" id="PTHR47053">
    <property type="entry name" value="MUREIN DD-ENDOPEPTIDASE MEPH-RELATED"/>
    <property type="match status" value="1"/>
</dbReference>
<dbReference type="Proteomes" id="UP000076630">
    <property type="component" value="Unassembled WGS sequence"/>
</dbReference>
<evidence type="ECO:0000256" key="2">
    <source>
        <dbReference type="ARBA" id="ARBA00022670"/>
    </source>
</evidence>
<reference evidence="8 10" key="2">
    <citation type="submission" date="2016-10" db="EMBL/GenBank/DDBJ databases">
        <authorList>
            <person name="de Groot N.N."/>
        </authorList>
    </citation>
    <scope>NUCLEOTIDE SEQUENCE [LARGE SCALE GENOMIC DNA]</scope>
    <source>
        <strain evidence="8 10">DSM 23048</strain>
    </source>
</reference>
<evidence type="ECO:0000313" key="7">
    <source>
        <dbReference type="EMBL" id="KZE79942.1"/>
    </source>
</evidence>
<dbReference type="EMBL" id="FNYS01000035">
    <property type="protein sequence ID" value="SEJ41403.1"/>
    <property type="molecule type" value="Genomic_DNA"/>
</dbReference>
<dbReference type="InterPro" id="IPR051202">
    <property type="entry name" value="Peptidase_C40"/>
</dbReference>
<feature type="signal peptide" evidence="5">
    <location>
        <begin position="1"/>
        <end position="22"/>
    </location>
</feature>
<dbReference type="GeneID" id="82258823"/>
<protein>
    <submittedName>
        <fullName evidence="8">Cell wall-associated hydrolase, NlpC family</fullName>
    </submittedName>
    <submittedName>
        <fullName evidence="7">Glycoside hydrolase</fullName>
    </submittedName>
</protein>
<name>A0A165R9J6_9FLAO</name>
<dbReference type="Gene3D" id="3.90.1720.10">
    <property type="entry name" value="endopeptidase domain like (from Nostoc punctiforme)"/>
    <property type="match status" value="1"/>
</dbReference>
<dbReference type="GO" id="GO:0008234">
    <property type="term" value="F:cysteine-type peptidase activity"/>
    <property type="evidence" value="ECO:0007669"/>
    <property type="project" value="UniProtKB-KW"/>
</dbReference>
<dbReference type="AlphaFoldDB" id="A0A165R9J6"/>
<evidence type="ECO:0000313" key="8">
    <source>
        <dbReference type="EMBL" id="SEJ41403.1"/>
    </source>
</evidence>
<dbReference type="Proteomes" id="UP000183077">
    <property type="component" value="Unassembled WGS sequence"/>
</dbReference>
<dbReference type="EMBL" id="LQNU01000058">
    <property type="protein sequence ID" value="KZE79942.1"/>
    <property type="molecule type" value="Genomic_DNA"/>
</dbReference>
<dbReference type="GO" id="GO:0006508">
    <property type="term" value="P:proteolysis"/>
    <property type="evidence" value="ECO:0007669"/>
    <property type="project" value="UniProtKB-KW"/>
</dbReference>
<reference evidence="7 9" key="1">
    <citation type="submission" date="2016-01" db="EMBL/GenBank/DDBJ databases">
        <title>Whole genome sequencing of Myroides marinus L41.</title>
        <authorList>
            <person name="Hong K.W."/>
        </authorList>
    </citation>
    <scope>NUCLEOTIDE SEQUENCE [LARGE SCALE GENOMIC DNA]</scope>
    <source>
        <strain evidence="7 9">L41</strain>
    </source>
</reference>
<evidence type="ECO:0000313" key="10">
    <source>
        <dbReference type="Proteomes" id="UP000183077"/>
    </source>
</evidence>
<organism evidence="7 9">
    <name type="scientific">Myroides marinus</name>
    <dbReference type="NCBI Taxonomy" id="703342"/>
    <lineage>
        <taxon>Bacteria</taxon>
        <taxon>Pseudomonadati</taxon>
        <taxon>Bacteroidota</taxon>
        <taxon>Flavobacteriia</taxon>
        <taxon>Flavobacteriales</taxon>
        <taxon>Flavobacteriaceae</taxon>
        <taxon>Myroides</taxon>
    </lineage>
</organism>
<keyword evidence="4" id="KW-0788">Thiol protease</keyword>
<keyword evidence="5" id="KW-0732">Signal</keyword>
<evidence type="ECO:0000259" key="6">
    <source>
        <dbReference type="PROSITE" id="PS51935"/>
    </source>
</evidence>
<evidence type="ECO:0000256" key="4">
    <source>
        <dbReference type="ARBA" id="ARBA00022807"/>
    </source>
</evidence>
<accession>A0A165R9J6</accession>
<dbReference type="PANTHER" id="PTHR47053:SF1">
    <property type="entry name" value="MUREIN DD-ENDOPEPTIDASE MEPH-RELATED"/>
    <property type="match status" value="1"/>
</dbReference>
<dbReference type="OrthoDB" id="9807055at2"/>
<dbReference type="InterPro" id="IPR000064">
    <property type="entry name" value="NLP_P60_dom"/>
</dbReference>